<dbReference type="InParanoid" id="A0A151GR08"/>
<dbReference type="FunFam" id="2.60.120.650:FF:000046">
    <property type="entry name" value="JmjC domain-containing protein D"/>
    <property type="match status" value="1"/>
</dbReference>
<dbReference type="RefSeq" id="XP_040658888.1">
    <property type="nucleotide sequence ID" value="XM_040798005.1"/>
</dbReference>
<dbReference type="PANTHER" id="PTHR12461">
    <property type="entry name" value="HYPOXIA-INDUCIBLE FACTOR 1 ALPHA INHIBITOR-RELATED"/>
    <property type="match status" value="1"/>
</dbReference>
<organism evidence="3 4">
    <name type="scientific">Drechmeria coniospora</name>
    <name type="common">Nematophagous fungus</name>
    <name type="synonym">Meria coniospora</name>
    <dbReference type="NCBI Taxonomy" id="98403"/>
    <lineage>
        <taxon>Eukaryota</taxon>
        <taxon>Fungi</taxon>
        <taxon>Dikarya</taxon>
        <taxon>Ascomycota</taxon>
        <taxon>Pezizomycotina</taxon>
        <taxon>Sordariomycetes</taxon>
        <taxon>Hypocreomycetidae</taxon>
        <taxon>Hypocreales</taxon>
        <taxon>Ophiocordycipitaceae</taxon>
        <taxon>Drechmeria</taxon>
    </lineage>
</organism>
<reference evidence="3 4" key="1">
    <citation type="journal article" date="2016" name="Sci. Rep.">
        <title>Insights into Adaptations to a Near-Obligate Nematode Endoparasitic Lifestyle from the Finished Genome of Drechmeria coniospora.</title>
        <authorList>
            <person name="Zhang L."/>
            <person name="Zhou Z."/>
            <person name="Guo Q."/>
            <person name="Fokkens L."/>
            <person name="Miskei M."/>
            <person name="Pocsi I."/>
            <person name="Zhang W."/>
            <person name="Chen M."/>
            <person name="Wang L."/>
            <person name="Sun Y."/>
            <person name="Donzelli B.G."/>
            <person name="Gibson D.M."/>
            <person name="Nelson D.R."/>
            <person name="Luo J.G."/>
            <person name="Rep M."/>
            <person name="Liu H."/>
            <person name="Yang S."/>
            <person name="Wang J."/>
            <person name="Krasnoff S.B."/>
            <person name="Xu Y."/>
            <person name="Molnar I."/>
            <person name="Lin M."/>
        </authorList>
    </citation>
    <scope>NUCLEOTIDE SEQUENCE [LARGE SCALE GENOMIC DNA]</scope>
    <source>
        <strain evidence="3 4">ARSEF 6962</strain>
    </source>
</reference>
<dbReference type="InterPro" id="IPR003347">
    <property type="entry name" value="JmjC_dom"/>
</dbReference>
<dbReference type="STRING" id="98403.A0A151GR08"/>
<name>A0A151GR08_DRECN</name>
<dbReference type="AlphaFoldDB" id="A0A151GR08"/>
<evidence type="ECO:0000256" key="1">
    <source>
        <dbReference type="SAM" id="MobiDB-lite"/>
    </source>
</evidence>
<feature type="region of interest" description="Disordered" evidence="1">
    <location>
        <begin position="198"/>
        <end position="223"/>
    </location>
</feature>
<dbReference type="Pfam" id="PF13621">
    <property type="entry name" value="Cupin_8"/>
    <property type="match status" value="1"/>
</dbReference>
<dbReference type="Gene3D" id="2.60.120.650">
    <property type="entry name" value="Cupin"/>
    <property type="match status" value="1"/>
</dbReference>
<dbReference type="PROSITE" id="PS51184">
    <property type="entry name" value="JMJC"/>
    <property type="match status" value="1"/>
</dbReference>
<dbReference type="EMBL" id="LAYC01000001">
    <property type="protein sequence ID" value="KYK59536.1"/>
    <property type="molecule type" value="Genomic_DNA"/>
</dbReference>
<dbReference type="SUPFAM" id="SSF51197">
    <property type="entry name" value="Clavaminate synthase-like"/>
    <property type="match status" value="1"/>
</dbReference>
<keyword evidence="4" id="KW-1185">Reference proteome</keyword>
<dbReference type="SMART" id="SM00558">
    <property type="entry name" value="JmjC"/>
    <property type="match status" value="1"/>
</dbReference>
<proteinExistence type="predicted"/>
<feature type="region of interest" description="Disordered" evidence="1">
    <location>
        <begin position="316"/>
        <end position="343"/>
    </location>
</feature>
<dbReference type="Proteomes" id="UP000076580">
    <property type="component" value="Chromosome 01"/>
</dbReference>
<feature type="compositionally biased region" description="Gly residues" evidence="1">
    <location>
        <begin position="334"/>
        <end position="343"/>
    </location>
</feature>
<feature type="compositionally biased region" description="Basic and acidic residues" evidence="1">
    <location>
        <begin position="33"/>
        <end position="48"/>
    </location>
</feature>
<accession>A0A151GR08</accession>
<evidence type="ECO:0000313" key="3">
    <source>
        <dbReference type="EMBL" id="KYK59536.1"/>
    </source>
</evidence>
<comment type="caution">
    <text evidence="3">The sequence shown here is derived from an EMBL/GenBank/DDBJ whole genome shotgun (WGS) entry which is preliminary data.</text>
</comment>
<feature type="region of interest" description="Disordered" evidence="1">
    <location>
        <begin position="23"/>
        <end position="48"/>
    </location>
</feature>
<dbReference type="InterPro" id="IPR041667">
    <property type="entry name" value="Cupin_8"/>
</dbReference>
<dbReference type="PANTHER" id="PTHR12461:SF101">
    <property type="entry name" value="TRNA WYBUTOSINE-SYNTHESIZING PROTEIN 4"/>
    <property type="match status" value="1"/>
</dbReference>
<sequence>MDAALDKLLSRYLEAANTIAHTSVPGLELPDPSDPRPGDEPHHPDKDPQARAVDELLRRQAGLLVQMHKAAATLKADQCRDDPQTAQAARRLLQRRLDDVASMAMTRFYSCRFDRVPYHWRCLYTDVLILVTHLHALTSLRAHGQLDHGTLDLIVDRLDRALITTGGVGRLGAPWIEKTLTLLEEACIRRDEAEQQSRWTETASTFSDHEPYQRPPLSSDPDRTCPRYRGWTLDMFERYMNDSPDGPKPVVFTDLIDDWPALKQRPWRQPDYLLSRTIGGRRLVPVEVGRSYVDDGWGQELIQFRHFLDKYVRRCSSTESPPHEGAPSEQARGEGQGQGQGRGQVGYLAQHDLFRQIPSLRNDISIPDLCWSAVPPHPTTPSKNQRPVEEPQLNAWFGPAKTITPLHNDGYHGLLVQVVGTKYVRLYPPQAPAECMRPRPAENGVDMSNTSELDVGVLEGWDEPPAAMSAATVAGMKRRLDGVAYRECVLSPGDALVIPIGWWHYVRSLSVSFSVSFWWN</sequence>
<evidence type="ECO:0000259" key="2">
    <source>
        <dbReference type="PROSITE" id="PS51184"/>
    </source>
</evidence>
<evidence type="ECO:0000313" key="4">
    <source>
        <dbReference type="Proteomes" id="UP000076580"/>
    </source>
</evidence>
<dbReference type="GeneID" id="63713309"/>
<feature type="domain" description="JmjC" evidence="2">
    <location>
        <begin position="346"/>
        <end position="520"/>
    </location>
</feature>
<gene>
    <name evidence="3" type="ORF">DCS_00666</name>
</gene>
<protein>
    <recommendedName>
        <fullName evidence="2">JmjC domain-containing protein</fullName>
    </recommendedName>
</protein>